<dbReference type="EMBL" id="JBCGDP010000003">
    <property type="protein sequence ID" value="MEM0575554.1"/>
    <property type="molecule type" value="Genomic_DNA"/>
</dbReference>
<gene>
    <name evidence="2" type="ORF">WFZ86_03515</name>
</gene>
<keyword evidence="3" id="KW-1185">Reference proteome</keyword>
<proteinExistence type="predicted"/>
<dbReference type="RefSeq" id="WP_342690648.1">
    <property type="nucleotide sequence ID" value="NZ_JBCGDP010000003.1"/>
</dbReference>
<protein>
    <recommendedName>
        <fullName evidence="4">YcxB-like protein</fullName>
    </recommendedName>
</protein>
<keyword evidence="1" id="KW-1133">Transmembrane helix</keyword>
<organism evidence="2 3">
    <name type="scientific">Flavobacterium polysaccharolyticum</name>
    <dbReference type="NCBI Taxonomy" id="3133148"/>
    <lineage>
        <taxon>Bacteria</taxon>
        <taxon>Pseudomonadati</taxon>
        <taxon>Bacteroidota</taxon>
        <taxon>Flavobacteriia</taxon>
        <taxon>Flavobacteriales</taxon>
        <taxon>Flavobacteriaceae</taxon>
        <taxon>Flavobacterium</taxon>
    </lineage>
</organism>
<dbReference type="Proteomes" id="UP001468798">
    <property type="component" value="Unassembled WGS sequence"/>
</dbReference>
<comment type="caution">
    <text evidence="2">The sequence shown here is derived from an EMBL/GenBank/DDBJ whole genome shotgun (WGS) entry which is preliminary data.</text>
</comment>
<reference evidence="2 3" key="1">
    <citation type="submission" date="2024-03" db="EMBL/GenBank/DDBJ databases">
        <title>Two novel species of the genus Flavobacterium exhibiting potentially degradation of complex polysaccharides.</title>
        <authorList>
            <person name="Lian X."/>
        </authorList>
    </citation>
    <scope>NUCLEOTIDE SEQUENCE [LARGE SCALE GENOMIC DNA]</scope>
    <source>
        <strain evidence="2 3">N6</strain>
    </source>
</reference>
<feature type="transmembrane region" description="Helical" evidence="1">
    <location>
        <begin position="52"/>
        <end position="69"/>
    </location>
</feature>
<sequence>MNLKKNQVIKFIEVLKKFFTNSSFESTKKNNEFGSKIYGEEVTIKNSIKMNFQVLLFFIIIDILLLKNIESYSNKSLTIIFCVVILIIPILKMINQNPKLIISKASIICNGKLIKWTDIDSTLIEEIDPNDVSSYYKLLIVLKNNKKVKVSLSDQNYSVFEISHIIEHYKEINAC</sequence>
<feature type="transmembrane region" description="Helical" evidence="1">
    <location>
        <begin position="75"/>
        <end position="94"/>
    </location>
</feature>
<name>A0ABU9NMQ1_9FLAO</name>
<accession>A0ABU9NMQ1</accession>
<evidence type="ECO:0000256" key="1">
    <source>
        <dbReference type="SAM" id="Phobius"/>
    </source>
</evidence>
<keyword evidence="1" id="KW-0472">Membrane</keyword>
<keyword evidence="1" id="KW-0812">Transmembrane</keyword>
<evidence type="ECO:0000313" key="3">
    <source>
        <dbReference type="Proteomes" id="UP001468798"/>
    </source>
</evidence>
<evidence type="ECO:0000313" key="2">
    <source>
        <dbReference type="EMBL" id="MEM0575554.1"/>
    </source>
</evidence>
<evidence type="ECO:0008006" key="4">
    <source>
        <dbReference type="Google" id="ProtNLM"/>
    </source>
</evidence>